<organism evidence="4 5">
    <name type="scientific">Faecalibacterium wellingii</name>
    <dbReference type="NCBI Taxonomy" id="2929491"/>
    <lineage>
        <taxon>Bacteria</taxon>
        <taxon>Bacillati</taxon>
        <taxon>Bacillota</taxon>
        <taxon>Clostridia</taxon>
        <taxon>Eubacteriales</taxon>
        <taxon>Oscillospiraceae</taxon>
        <taxon>Faecalibacterium</taxon>
    </lineage>
</organism>
<dbReference type="Gene3D" id="1.10.260.40">
    <property type="entry name" value="lambda repressor-like DNA-binding domains"/>
    <property type="match status" value="1"/>
</dbReference>
<gene>
    <name evidence="4" type="ORF">WF834_13365</name>
</gene>
<evidence type="ECO:0000256" key="2">
    <source>
        <dbReference type="SAM" id="MobiDB-lite"/>
    </source>
</evidence>
<protein>
    <submittedName>
        <fullName evidence="4">Helix-turn-helix domain-containing protein</fullName>
    </submittedName>
</protein>
<dbReference type="GO" id="GO:0003677">
    <property type="term" value="F:DNA binding"/>
    <property type="evidence" value="ECO:0007669"/>
    <property type="project" value="UniProtKB-KW"/>
</dbReference>
<keyword evidence="1" id="KW-0238">DNA-binding</keyword>
<evidence type="ECO:0000313" key="4">
    <source>
        <dbReference type="EMBL" id="MEJ5197136.1"/>
    </source>
</evidence>
<dbReference type="RefSeq" id="WP_339396281.1">
    <property type="nucleotide sequence ID" value="NZ_JBBFGL010000018.1"/>
</dbReference>
<dbReference type="SMART" id="SM00530">
    <property type="entry name" value="HTH_XRE"/>
    <property type="match status" value="1"/>
</dbReference>
<accession>A0AB35Y9R6</accession>
<dbReference type="PANTHER" id="PTHR46558:SF11">
    <property type="entry name" value="HTH-TYPE TRANSCRIPTIONAL REGULATOR XRE"/>
    <property type="match status" value="1"/>
</dbReference>
<dbReference type="Proteomes" id="UP001373196">
    <property type="component" value="Unassembled WGS sequence"/>
</dbReference>
<dbReference type="PROSITE" id="PS50943">
    <property type="entry name" value="HTH_CROC1"/>
    <property type="match status" value="1"/>
</dbReference>
<sequence>MEFNERLRVSRKEKGLTQVDLAEKAGIAVNSVRLYESGKVTPKLDAMRKLADALEIDINWLLNGFTLKEHDEEFIQRLQGKGDVSARDLYLKKHPDDEPAPAKEKAPQSDVDRLMEGLNAESIRKLREYAELLLLGQDAQTAPTVPDDKEPAEK</sequence>
<name>A0AB35Y9R6_9FIRM</name>
<dbReference type="SUPFAM" id="SSF47413">
    <property type="entry name" value="lambda repressor-like DNA-binding domains"/>
    <property type="match status" value="1"/>
</dbReference>
<reference evidence="4" key="1">
    <citation type="submission" date="2024-03" db="EMBL/GenBank/DDBJ databases">
        <authorList>
            <person name="Plomp N."/>
            <person name="Harmsen H.J."/>
        </authorList>
    </citation>
    <scope>NUCLEOTIDE SEQUENCE</scope>
    <source>
        <strain evidence="4">HTF-128</strain>
    </source>
</reference>
<proteinExistence type="predicted"/>
<dbReference type="Pfam" id="PF01381">
    <property type="entry name" value="HTH_3"/>
    <property type="match status" value="1"/>
</dbReference>
<dbReference type="AlphaFoldDB" id="A0AB35Y9R6"/>
<dbReference type="CDD" id="cd00093">
    <property type="entry name" value="HTH_XRE"/>
    <property type="match status" value="1"/>
</dbReference>
<dbReference type="InterPro" id="IPR010982">
    <property type="entry name" value="Lambda_DNA-bd_dom_sf"/>
</dbReference>
<evidence type="ECO:0000259" key="3">
    <source>
        <dbReference type="PROSITE" id="PS50943"/>
    </source>
</evidence>
<feature type="domain" description="HTH cro/C1-type" evidence="3">
    <location>
        <begin position="7"/>
        <end position="61"/>
    </location>
</feature>
<dbReference type="PANTHER" id="PTHR46558">
    <property type="entry name" value="TRACRIPTIONAL REGULATORY PROTEIN-RELATED-RELATED"/>
    <property type="match status" value="1"/>
</dbReference>
<comment type="caution">
    <text evidence="4">The sequence shown here is derived from an EMBL/GenBank/DDBJ whole genome shotgun (WGS) entry which is preliminary data.</text>
</comment>
<dbReference type="InterPro" id="IPR001387">
    <property type="entry name" value="Cro/C1-type_HTH"/>
</dbReference>
<evidence type="ECO:0000313" key="5">
    <source>
        <dbReference type="Proteomes" id="UP001373196"/>
    </source>
</evidence>
<dbReference type="EMBL" id="JBBFGL010000018">
    <property type="protein sequence ID" value="MEJ5197136.1"/>
    <property type="molecule type" value="Genomic_DNA"/>
</dbReference>
<feature type="region of interest" description="Disordered" evidence="2">
    <location>
        <begin position="88"/>
        <end position="113"/>
    </location>
</feature>
<evidence type="ECO:0000256" key="1">
    <source>
        <dbReference type="ARBA" id="ARBA00023125"/>
    </source>
</evidence>